<gene>
    <name evidence="2" type="ORF">SD71_00750</name>
</gene>
<proteinExistence type="predicted"/>
<dbReference type="EMBL" id="JXAL01000001">
    <property type="protein sequence ID" value="KIL37275.1"/>
    <property type="molecule type" value="Genomic_DNA"/>
</dbReference>
<dbReference type="Proteomes" id="UP000054526">
    <property type="component" value="Unassembled WGS sequence"/>
</dbReference>
<comment type="caution">
    <text evidence="2">The sequence shown here is derived from an EMBL/GenBank/DDBJ whole genome shotgun (WGS) entry which is preliminary data.</text>
</comment>
<accession>A0ABR5A897</accession>
<keyword evidence="3" id="KW-1185">Reference proteome</keyword>
<reference evidence="2 3" key="1">
    <citation type="submission" date="2014-12" db="EMBL/GenBank/DDBJ databases">
        <title>Draft genome sequence of Cohnella kolymensis strain B-2846.</title>
        <authorList>
            <person name="Karlyshev A.V."/>
            <person name="Kudryashova E.B."/>
        </authorList>
    </citation>
    <scope>NUCLEOTIDE SEQUENCE [LARGE SCALE GENOMIC DNA]</scope>
    <source>
        <strain evidence="2 3">VKM B-2846</strain>
    </source>
</reference>
<dbReference type="RefSeq" id="WP_041058425.1">
    <property type="nucleotide sequence ID" value="NZ_JXAL01000001.1"/>
</dbReference>
<organism evidence="2 3">
    <name type="scientific">Cohnella kolymensis</name>
    <dbReference type="NCBI Taxonomy" id="1590652"/>
    <lineage>
        <taxon>Bacteria</taxon>
        <taxon>Bacillati</taxon>
        <taxon>Bacillota</taxon>
        <taxon>Bacilli</taxon>
        <taxon>Bacillales</taxon>
        <taxon>Paenibacillaceae</taxon>
        <taxon>Cohnella</taxon>
    </lineage>
</organism>
<name>A0ABR5A897_9BACL</name>
<feature type="chain" id="PRO_5046774722" description="YtkA-like domain-containing protein" evidence="1">
    <location>
        <begin position="23"/>
        <end position="125"/>
    </location>
</feature>
<dbReference type="PROSITE" id="PS51257">
    <property type="entry name" value="PROKAR_LIPOPROTEIN"/>
    <property type="match status" value="1"/>
</dbReference>
<evidence type="ECO:0000313" key="2">
    <source>
        <dbReference type="EMBL" id="KIL37275.1"/>
    </source>
</evidence>
<sequence length="125" mass="13927">MKSLYMLVFCSALLAACSSSKADSGSAEQHAHKPTMNVTWKVSGNQITVKVDTDLHISPEHYGQARADGEGHIHMYLDHGEKVGVKEEEKTFPNLEPGKHNLKVSLHNNDHTPYDVTEIIDFEIK</sequence>
<evidence type="ECO:0008006" key="4">
    <source>
        <dbReference type="Google" id="ProtNLM"/>
    </source>
</evidence>
<feature type="signal peptide" evidence="1">
    <location>
        <begin position="1"/>
        <end position="22"/>
    </location>
</feature>
<evidence type="ECO:0000256" key="1">
    <source>
        <dbReference type="SAM" id="SignalP"/>
    </source>
</evidence>
<evidence type="ECO:0000313" key="3">
    <source>
        <dbReference type="Proteomes" id="UP000054526"/>
    </source>
</evidence>
<protein>
    <recommendedName>
        <fullName evidence="4">YtkA-like domain-containing protein</fullName>
    </recommendedName>
</protein>
<keyword evidence="1" id="KW-0732">Signal</keyword>